<feature type="binding site" evidence="5">
    <location>
        <position position="103"/>
    </location>
    <ligand>
        <name>Mn(2+)</name>
        <dbReference type="ChEBI" id="CHEBI:29035"/>
        <label>2</label>
    </ligand>
</feature>
<accession>A0A1X7MRR5</accession>
<keyword evidence="5" id="KW-0479">Metal-binding</keyword>
<feature type="binding site" evidence="5">
    <location>
        <position position="365"/>
    </location>
    <ligand>
        <name>Mn(2+)</name>
        <dbReference type="ChEBI" id="CHEBI:29035"/>
        <label>2</label>
    </ligand>
</feature>
<dbReference type="SUPFAM" id="SSF53187">
    <property type="entry name" value="Zn-dependent exopeptidases"/>
    <property type="match status" value="1"/>
</dbReference>
<dbReference type="InterPro" id="IPR002933">
    <property type="entry name" value="Peptidase_M20"/>
</dbReference>
<keyword evidence="1" id="KW-0028">Amino-acid biosynthesis</keyword>
<evidence type="ECO:0000256" key="4">
    <source>
        <dbReference type="ARBA" id="ARBA00023154"/>
    </source>
</evidence>
<keyword evidence="2 7" id="KW-0378">Hydrolase</keyword>
<comment type="cofactor">
    <cofactor evidence="5">
        <name>Mn(2+)</name>
        <dbReference type="ChEBI" id="CHEBI:29035"/>
    </cofactor>
    <text evidence="5">The Mn(2+) ion enhances activity.</text>
</comment>
<feature type="domain" description="Peptidase M20 dimerisation" evidence="6">
    <location>
        <begin position="184"/>
        <end position="279"/>
    </location>
</feature>
<feature type="binding site" evidence="5">
    <location>
        <position position="164"/>
    </location>
    <ligand>
        <name>Mn(2+)</name>
        <dbReference type="ChEBI" id="CHEBI:29035"/>
        <label>2</label>
    </ligand>
</feature>
<dbReference type="PANTHER" id="PTHR11014">
    <property type="entry name" value="PEPTIDASE M20 FAMILY MEMBER"/>
    <property type="match status" value="1"/>
</dbReference>
<dbReference type="PANTHER" id="PTHR11014:SF63">
    <property type="entry name" value="METALLOPEPTIDASE, PUTATIVE (AFU_ORTHOLOGUE AFUA_6G09600)-RELATED"/>
    <property type="match status" value="1"/>
</dbReference>
<dbReference type="EMBL" id="FXBJ01000002">
    <property type="protein sequence ID" value="SMH27314.1"/>
    <property type="molecule type" value="Genomic_DNA"/>
</dbReference>
<dbReference type="AlphaFoldDB" id="A0A1X7MRR5"/>
<dbReference type="OrthoDB" id="9776731at2"/>
<gene>
    <name evidence="7" type="ORF">SAMN04488700_0606</name>
</gene>
<dbReference type="Pfam" id="PF07687">
    <property type="entry name" value="M20_dimer"/>
    <property type="match status" value="1"/>
</dbReference>
<dbReference type="Proteomes" id="UP000193435">
    <property type="component" value="Unassembled WGS sequence"/>
</dbReference>
<evidence type="ECO:0000256" key="2">
    <source>
        <dbReference type="ARBA" id="ARBA00022801"/>
    </source>
</evidence>
<evidence type="ECO:0000313" key="7">
    <source>
        <dbReference type="EMBL" id="SMH27314.1"/>
    </source>
</evidence>
<reference evidence="7 8" key="1">
    <citation type="submission" date="2017-04" db="EMBL/GenBank/DDBJ databases">
        <authorList>
            <person name="Afonso C.L."/>
            <person name="Miller P.J."/>
            <person name="Scott M.A."/>
            <person name="Spackman E."/>
            <person name="Goraichik I."/>
            <person name="Dimitrov K.M."/>
            <person name="Suarez D.L."/>
            <person name="Swayne D.E."/>
        </authorList>
    </citation>
    <scope>NUCLEOTIDE SEQUENCE [LARGE SCALE GENOMIC DNA]</scope>
    <source>
        <strain evidence="7 8">LMG26642</strain>
    </source>
</reference>
<evidence type="ECO:0000256" key="1">
    <source>
        <dbReference type="ARBA" id="ARBA00022605"/>
    </source>
</evidence>
<feature type="binding site" evidence="5">
    <location>
        <position position="105"/>
    </location>
    <ligand>
        <name>Mn(2+)</name>
        <dbReference type="ChEBI" id="CHEBI:29035"/>
        <label>2</label>
    </ligand>
</feature>
<dbReference type="Gene3D" id="3.40.630.10">
    <property type="entry name" value="Zn peptidases"/>
    <property type="match status" value="1"/>
</dbReference>
<dbReference type="Pfam" id="PF01546">
    <property type="entry name" value="Peptidase_M20"/>
    <property type="match status" value="1"/>
</dbReference>
<dbReference type="GO" id="GO:0046872">
    <property type="term" value="F:metal ion binding"/>
    <property type="evidence" value="ECO:0007669"/>
    <property type="project" value="UniProtKB-KW"/>
</dbReference>
<keyword evidence="4" id="KW-0457">Lysine biosynthesis</keyword>
<sequence>MREKMMVMLDARKEEMIEIRRHLHAHPELSYQEEETAAYIANFYQGKEVTLETNVGGNGVVVTIAGGKAGEILALRADFDALPIEEETGLSFASKNKGTMHACGHDAHTAYLMVLADCLIELKAEIPGIIKIVHQHAEEAPPGGAKYILESGILDDVDHIVGIHVMPEYPVGTVAYRSGAAMAGGTQFKIIIKGIGGHASTPHKANDAIVAGSYFVTVLQTVISRRLDLFEVGVVTVGSFEGRGSFNTIKDTVTIEGDIRYMKQATFDSLNKEVMHLVKGLEEMFAVQTTMTLEEGCPPVTNDPELTSSVVDYLKNGLDDYLNEVVEAPMQAANEDFSYYSQKIPSCFFFVGCRSQREKDYYTNHHPKFDIDEEAIMVAAKAVGDVVCGYFALD</sequence>
<proteinExistence type="predicted"/>
<evidence type="ECO:0000313" key="8">
    <source>
        <dbReference type="Proteomes" id="UP000193435"/>
    </source>
</evidence>
<dbReference type="InterPro" id="IPR036264">
    <property type="entry name" value="Bact_exopeptidase_dim_dom"/>
</dbReference>
<dbReference type="InterPro" id="IPR011650">
    <property type="entry name" value="Peptidase_M20_dimer"/>
</dbReference>
<keyword evidence="8" id="KW-1185">Reference proteome</keyword>
<organism evidence="7 8">
    <name type="scientific">Carnobacterium iners</name>
    <dbReference type="NCBI Taxonomy" id="1073423"/>
    <lineage>
        <taxon>Bacteria</taxon>
        <taxon>Bacillati</taxon>
        <taxon>Bacillota</taxon>
        <taxon>Bacilli</taxon>
        <taxon>Lactobacillales</taxon>
        <taxon>Carnobacteriaceae</taxon>
        <taxon>Carnobacterium</taxon>
    </lineage>
</organism>
<name>A0A1X7MRR5_9LACT</name>
<dbReference type="GO" id="GO:0019877">
    <property type="term" value="P:diaminopimelate biosynthetic process"/>
    <property type="evidence" value="ECO:0007669"/>
    <property type="project" value="UniProtKB-KW"/>
</dbReference>
<dbReference type="SUPFAM" id="SSF55031">
    <property type="entry name" value="Bacterial exopeptidase dimerisation domain"/>
    <property type="match status" value="1"/>
</dbReference>
<keyword evidence="5" id="KW-0464">Manganese</keyword>
<protein>
    <submittedName>
        <fullName evidence="7">Amidohydrolase</fullName>
    </submittedName>
</protein>
<evidence type="ECO:0000256" key="3">
    <source>
        <dbReference type="ARBA" id="ARBA00022915"/>
    </source>
</evidence>
<evidence type="ECO:0000259" key="6">
    <source>
        <dbReference type="Pfam" id="PF07687"/>
    </source>
</evidence>
<dbReference type="FunFam" id="3.30.70.360:FF:000001">
    <property type="entry name" value="N-acetyldiaminopimelate deacetylase"/>
    <property type="match status" value="1"/>
</dbReference>
<dbReference type="InterPro" id="IPR017439">
    <property type="entry name" value="Amidohydrolase"/>
</dbReference>
<dbReference type="GO" id="GO:0009085">
    <property type="term" value="P:lysine biosynthetic process"/>
    <property type="evidence" value="ECO:0007669"/>
    <property type="project" value="UniProtKB-KW"/>
</dbReference>
<feature type="binding site" evidence="5">
    <location>
        <position position="139"/>
    </location>
    <ligand>
        <name>Mn(2+)</name>
        <dbReference type="ChEBI" id="CHEBI:29035"/>
        <label>2</label>
    </ligand>
</feature>
<keyword evidence="3" id="KW-0220">Diaminopimelate biosynthesis</keyword>
<dbReference type="PIRSF" id="PIRSF005962">
    <property type="entry name" value="Pept_M20D_amidohydro"/>
    <property type="match status" value="1"/>
</dbReference>
<dbReference type="Gene3D" id="3.30.70.360">
    <property type="match status" value="1"/>
</dbReference>
<evidence type="ECO:0000256" key="5">
    <source>
        <dbReference type="PIRSR" id="PIRSR005962-1"/>
    </source>
</evidence>
<dbReference type="STRING" id="1073423.SAMN04488700_0606"/>
<dbReference type="NCBIfam" id="TIGR01891">
    <property type="entry name" value="amidohydrolases"/>
    <property type="match status" value="1"/>
</dbReference>
<dbReference type="RefSeq" id="WP_085558887.1">
    <property type="nucleotide sequence ID" value="NZ_FOAH01000030.1"/>
</dbReference>
<dbReference type="GO" id="GO:0050118">
    <property type="term" value="F:N-acetyldiaminopimelate deacetylase activity"/>
    <property type="evidence" value="ECO:0007669"/>
    <property type="project" value="UniProtKB-ARBA"/>
</dbReference>